<proteinExistence type="predicted"/>
<protein>
    <submittedName>
        <fullName evidence="7">ABC transporter</fullName>
    </submittedName>
</protein>
<dbReference type="EMBL" id="DS547139">
    <property type="protein sequence ID" value="EDR01376.1"/>
    <property type="molecule type" value="Genomic_DNA"/>
</dbReference>
<dbReference type="KEGG" id="lbc:LACBIDRAFT_310964"/>
<dbReference type="GO" id="GO:0016020">
    <property type="term" value="C:membrane"/>
    <property type="evidence" value="ECO:0007669"/>
    <property type="project" value="InterPro"/>
</dbReference>
<dbReference type="GeneID" id="6083566"/>
<evidence type="ECO:0000256" key="4">
    <source>
        <dbReference type="ARBA" id="ARBA00022989"/>
    </source>
</evidence>
<organism evidence="8">
    <name type="scientific">Laccaria bicolor (strain S238N-H82 / ATCC MYA-4686)</name>
    <name type="common">Bicoloured deceiver</name>
    <name type="synonym">Laccaria laccata var. bicolor</name>
    <dbReference type="NCBI Taxonomy" id="486041"/>
    <lineage>
        <taxon>Eukaryota</taxon>
        <taxon>Fungi</taxon>
        <taxon>Dikarya</taxon>
        <taxon>Basidiomycota</taxon>
        <taxon>Agaricomycotina</taxon>
        <taxon>Agaricomycetes</taxon>
        <taxon>Agaricomycetidae</taxon>
        <taxon>Agaricales</taxon>
        <taxon>Agaricineae</taxon>
        <taxon>Hydnangiaceae</taxon>
        <taxon>Laccaria</taxon>
    </lineage>
</organism>
<evidence type="ECO:0000256" key="3">
    <source>
        <dbReference type="ARBA" id="ARBA00022840"/>
    </source>
</evidence>
<dbReference type="STRING" id="486041.B0DVF8"/>
<keyword evidence="8" id="KW-1185">Reference proteome</keyword>
<dbReference type="GO" id="GO:0005524">
    <property type="term" value="F:ATP binding"/>
    <property type="evidence" value="ECO:0007669"/>
    <property type="project" value="UniProtKB-KW"/>
</dbReference>
<dbReference type="InterPro" id="IPR036640">
    <property type="entry name" value="ABC1_TM_sf"/>
</dbReference>
<dbReference type="PANTHER" id="PTHR24223:SF415">
    <property type="entry name" value="FI20190P1"/>
    <property type="match status" value="1"/>
</dbReference>
<dbReference type="InParanoid" id="B0DVF8"/>
<evidence type="ECO:0000256" key="1">
    <source>
        <dbReference type="ARBA" id="ARBA00022692"/>
    </source>
</evidence>
<name>B0DVF8_LACBS</name>
<dbReference type="Gene3D" id="1.20.1560.10">
    <property type="entry name" value="ABC transporter type 1, transmembrane domain"/>
    <property type="match status" value="1"/>
</dbReference>
<evidence type="ECO:0000313" key="7">
    <source>
        <dbReference type="EMBL" id="EDR01376.1"/>
    </source>
</evidence>
<feature type="compositionally biased region" description="Basic and acidic residues" evidence="6">
    <location>
        <begin position="1"/>
        <end position="11"/>
    </location>
</feature>
<keyword evidence="2" id="KW-0547">Nucleotide-binding</keyword>
<reference evidence="7 8" key="1">
    <citation type="journal article" date="2008" name="Nature">
        <title>The genome of Laccaria bicolor provides insights into mycorrhizal symbiosis.</title>
        <authorList>
            <person name="Martin F."/>
            <person name="Aerts A."/>
            <person name="Ahren D."/>
            <person name="Brun A."/>
            <person name="Danchin E.G.J."/>
            <person name="Duchaussoy F."/>
            <person name="Gibon J."/>
            <person name="Kohler A."/>
            <person name="Lindquist E."/>
            <person name="Pereda V."/>
            <person name="Salamov A."/>
            <person name="Shapiro H.J."/>
            <person name="Wuyts J."/>
            <person name="Blaudez D."/>
            <person name="Buee M."/>
            <person name="Brokstein P."/>
            <person name="Canbaeck B."/>
            <person name="Cohen D."/>
            <person name="Courty P.E."/>
            <person name="Coutinho P.M."/>
            <person name="Delaruelle C."/>
            <person name="Detter J.C."/>
            <person name="Deveau A."/>
            <person name="DiFazio S."/>
            <person name="Duplessis S."/>
            <person name="Fraissinet-Tachet L."/>
            <person name="Lucic E."/>
            <person name="Frey-Klett P."/>
            <person name="Fourrey C."/>
            <person name="Feussner I."/>
            <person name="Gay G."/>
            <person name="Grimwood J."/>
            <person name="Hoegger P.J."/>
            <person name="Jain P."/>
            <person name="Kilaru S."/>
            <person name="Labbe J."/>
            <person name="Lin Y.C."/>
            <person name="Legue V."/>
            <person name="Le Tacon F."/>
            <person name="Marmeisse R."/>
            <person name="Melayah D."/>
            <person name="Montanini B."/>
            <person name="Muratet M."/>
            <person name="Nehls U."/>
            <person name="Niculita-Hirzel H."/>
            <person name="Oudot-Le Secq M.P."/>
            <person name="Peter M."/>
            <person name="Quesneville H."/>
            <person name="Rajashekar B."/>
            <person name="Reich M."/>
            <person name="Rouhier N."/>
            <person name="Schmutz J."/>
            <person name="Yin T."/>
            <person name="Chalot M."/>
            <person name="Henrissat B."/>
            <person name="Kuees U."/>
            <person name="Lucas S."/>
            <person name="Van de Peer Y."/>
            <person name="Podila G.K."/>
            <person name="Polle A."/>
            <person name="Pukkila P.J."/>
            <person name="Richardson P.M."/>
            <person name="Rouze P."/>
            <person name="Sanders I.R."/>
            <person name="Stajich J.E."/>
            <person name="Tunlid A."/>
            <person name="Tuskan G."/>
            <person name="Grigoriev I.V."/>
        </authorList>
    </citation>
    <scope>NUCLEOTIDE SEQUENCE [LARGE SCALE GENOMIC DNA]</scope>
    <source>
        <strain evidence="8">S238N-H82 / ATCC MYA-4686</strain>
    </source>
</reference>
<accession>B0DVF8</accession>
<dbReference type="GO" id="GO:0042626">
    <property type="term" value="F:ATPase-coupled transmembrane transporter activity"/>
    <property type="evidence" value="ECO:0007669"/>
    <property type="project" value="TreeGrafter"/>
</dbReference>
<dbReference type="AlphaFoldDB" id="B0DVF8"/>
<gene>
    <name evidence="7" type="ORF">LACBIDRAFT_310964</name>
</gene>
<evidence type="ECO:0000256" key="2">
    <source>
        <dbReference type="ARBA" id="ARBA00022741"/>
    </source>
</evidence>
<feature type="region of interest" description="Disordered" evidence="6">
    <location>
        <begin position="1"/>
        <end position="26"/>
    </location>
</feature>
<evidence type="ECO:0000313" key="8">
    <source>
        <dbReference type="Proteomes" id="UP000001194"/>
    </source>
</evidence>
<keyword evidence="1" id="KW-0812">Transmembrane</keyword>
<dbReference type="RefSeq" id="XP_001887921.1">
    <property type="nucleotide sequence ID" value="XM_001887886.1"/>
</dbReference>
<evidence type="ECO:0000256" key="5">
    <source>
        <dbReference type="ARBA" id="ARBA00023136"/>
    </source>
</evidence>
<dbReference type="PANTHER" id="PTHR24223">
    <property type="entry name" value="ATP-BINDING CASSETTE SUB-FAMILY C"/>
    <property type="match status" value="1"/>
</dbReference>
<dbReference type="InterPro" id="IPR050173">
    <property type="entry name" value="ABC_transporter_C-like"/>
</dbReference>
<keyword evidence="4" id="KW-1133">Transmembrane helix</keyword>
<dbReference type="Proteomes" id="UP000001194">
    <property type="component" value="Unassembled WGS sequence"/>
</dbReference>
<keyword evidence="5" id="KW-0472">Membrane</keyword>
<dbReference type="SUPFAM" id="SSF90123">
    <property type="entry name" value="ABC transporter transmembrane region"/>
    <property type="match status" value="1"/>
</dbReference>
<sequence>MMASFQKDKTKQSQTDQRNQGRSVTPEDYTSLWGWVTFFWVRPLVNLGRDNTLNESDVWNLSPTMQSHPIFVTFSAIAQSTLLRCLWTANSLDLILDFCLTFVSVVFKYAGPFFLKLILDAIDLEHPTPESQTQVYIYAFLAFTCTLLKAQADVQHLWFGRRASTRIRSELMVAIGFGALLVERYHRMWFCLWNCSSFEVWTGQPQVSSM</sequence>
<dbReference type="OrthoDB" id="6500128at2759"/>
<evidence type="ECO:0000256" key="6">
    <source>
        <dbReference type="SAM" id="MobiDB-lite"/>
    </source>
</evidence>
<dbReference type="HOGENOM" id="CLU_1310332_0_0_1"/>
<keyword evidence="3" id="KW-0067">ATP-binding</keyword>